<evidence type="ECO:0000313" key="1">
    <source>
        <dbReference type="EMBL" id="SFE00355.1"/>
    </source>
</evidence>
<keyword evidence="2" id="KW-1185">Reference proteome</keyword>
<dbReference type="RefSeq" id="WP_223163031.1">
    <property type="nucleotide sequence ID" value="NZ_FOMS01000005.1"/>
</dbReference>
<proteinExistence type="predicted"/>
<sequence length="174" mass="18036">MSEAFASSRDARAGGRGGCGALAARLACLVLVSVVVACGRTTPDLPAPPAPLRQSGAPVGAQIDVTAARLEGEWQVVRGAGVPPGAAVRFAPGRMRIAGTDHAVEEVAPGRFTVAGRPLWVHWLDADGRTAAMGDPGGAWVFVLDRTGRPGERLAAAEEILDWYGYNLTALSPR</sequence>
<dbReference type="AlphaFoldDB" id="A0A1I1WYU5"/>
<dbReference type="Proteomes" id="UP000325289">
    <property type="component" value="Unassembled WGS sequence"/>
</dbReference>
<dbReference type="EMBL" id="FOMS01000005">
    <property type="protein sequence ID" value="SFE00355.1"/>
    <property type="molecule type" value="Genomic_DNA"/>
</dbReference>
<gene>
    <name evidence="1" type="ORF">SAMN04515678_105165</name>
</gene>
<organism evidence="1 2">
    <name type="scientific">Roseivivax sediminis</name>
    <dbReference type="NCBI Taxonomy" id="936889"/>
    <lineage>
        <taxon>Bacteria</taxon>
        <taxon>Pseudomonadati</taxon>
        <taxon>Pseudomonadota</taxon>
        <taxon>Alphaproteobacteria</taxon>
        <taxon>Rhodobacterales</taxon>
        <taxon>Roseobacteraceae</taxon>
        <taxon>Roseivivax</taxon>
    </lineage>
</organism>
<protein>
    <submittedName>
        <fullName evidence="1">Apolipoprotein D and lipocalin family protein</fullName>
    </submittedName>
</protein>
<accession>A0A1I1WYU5</accession>
<name>A0A1I1WYU5_9RHOB</name>
<keyword evidence="1" id="KW-0449">Lipoprotein</keyword>
<evidence type="ECO:0000313" key="2">
    <source>
        <dbReference type="Proteomes" id="UP000325289"/>
    </source>
</evidence>
<reference evidence="1 2" key="1">
    <citation type="submission" date="2016-10" db="EMBL/GenBank/DDBJ databases">
        <authorList>
            <person name="Varghese N."/>
            <person name="Submissions S."/>
        </authorList>
    </citation>
    <scope>NUCLEOTIDE SEQUENCE [LARGE SCALE GENOMIC DNA]</scope>
    <source>
        <strain evidence="2">YIM D21,KCTC 23444,ACCC 10710</strain>
    </source>
</reference>